<reference evidence="2 3" key="1">
    <citation type="journal article" date="2024" name="bioRxiv">
        <title>Comparative genomics of Cryptococcus and Kwoniella reveals pathogenesis evolution and contrasting karyotype dynamics via intercentromeric recombination or chromosome fusion.</title>
        <authorList>
            <person name="Coelho M.A."/>
            <person name="David-Palma M."/>
            <person name="Shea T."/>
            <person name="Bowers K."/>
            <person name="McGinley-Smith S."/>
            <person name="Mohammad A.W."/>
            <person name="Gnirke A."/>
            <person name="Yurkov A.M."/>
            <person name="Nowrousian M."/>
            <person name="Sun S."/>
            <person name="Cuomo C.A."/>
            <person name="Heitman J."/>
        </authorList>
    </citation>
    <scope>NUCLEOTIDE SEQUENCE [LARGE SCALE GENOMIC DNA]</scope>
    <source>
        <strain evidence="2 3">CBS 13917</strain>
    </source>
</reference>
<feature type="compositionally biased region" description="Low complexity" evidence="1">
    <location>
        <begin position="333"/>
        <end position="352"/>
    </location>
</feature>
<dbReference type="AlphaFoldDB" id="A0AAW0YZS0"/>
<organism evidence="2 3">
    <name type="scientific">Kwoniella newhampshirensis</name>
    <dbReference type="NCBI Taxonomy" id="1651941"/>
    <lineage>
        <taxon>Eukaryota</taxon>
        <taxon>Fungi</taxon>
        <taxon>Dikarya</taxon>
        <taxon>Basidiomycota</taxon>
        <taxon>Agaricomycotina</taxon>
        <taxon>Tremellomycetes</taxon>
        <taxon>Tremellales</taxon>
        <taxon>Cryptococcaceae</taxon>
        <taxon>Kwoniella</taxon>
    </lineage>
</organism>
<evidence type="ECO:0000313" key="2">
    <source>
        <dbReference type="EMBL" id="KAK8854924.1"/>
    </source>
</evidence>
<keyword evidence="3" id="KW-1185">Reference proteome</keyword>
<evidence type="ECO:0000256" key="1">
    <source>
        <dbReference type="SAM" id="MobiDB-lite"/>
    </source>
</evidence>
<feature type="region of interest" description="Disordered" evidence="1">
    <location>
        <begin position="254"/>
        <end position="357"/>
    </location>
</feature>
<feature type="compositionally biased region" description="Low complexity" evidence="1">
    <location>
        <begin position="34"/>
        <end position="44"/>
    </location>
</feature>
<gene>
    <name evidence="2" type="ORF">IAR55_003663</name>
</gene>
<dbReference type="Proteomes" id="UP001388673">
    <property type="component" value="Unassembled WGS sequence"/>
</dbReference>
<dbReference type="EMBL" id="JBCAWK010000006">
    <property type="protein sequence ID" value="KAK8854924.1"/>
    <property type="molecule type" value="Genomic_DNA"/>
</dbReference>
<feature type="compositionally biased region" description="Polar residues" evidence="1">
    <location>
        <begin position="301"/>
        <end position="311"/>
    </location>
</feature>
<feature type="region of interest" description="Disordered" evidence="1">
    <location>
        <begin position="24"/>
        <end position="44"/>
    </location>
</feature>
<dbReference type="RefSeq" id="XP_066803162.1">
    <property type="nucleotide sequence ID" value="XM_066946770.1"/>
</dbReference>
<sequence length="464" mass="50662">MVNFLKSLFKPRFRTRSEAQVAWAKKTRAGDQTSRSSKSSGSRSKAVEGLLGGVINACSAAIVSGTRLVSSCSHSDAGSRNAHLVGRIVALLEAQRDEMNDMGLYVAGRRFPALVTLQQIYDKLETSLQDVATMPPTVARDTLIALVQVVQEGPDYLIDIILISTIIFQAEIIDMSFAFEIRQILERAIDNQSDLETFRKATESIIPTSSAMPEDLLDDDGAQEAYDAIGVLVKQLQIRVATSIRPTPMTSVISIGSETTPTPLSLPSTPLLSTNTSPISTPVTSPTPSVTSTSTSSTSTDPNFFSMNASDLETKYGTGVKTSTPLRGLSSYNSTPAPTTINPTPTSSASSDASDEEEVWEYREQLLTRSALDLVLRQEALAQADSSGQYAGEVSYDDLRKAWIPRWVQKLGVEDLAEDEIPDLTPAGFKPKTKDEWGNELGWYGPYKEMYYKEEPKFEMPVDD</sequence>
<accession>A0AAW0YZS0</accession>
<comment type="caution">
    <text evidence="2">The sequence shown here is derived from an EMBL/GenBank/DDBJ whole genome shotgun (WGS) entry which is preliminary data.</text>
</comment>
<dbReference type="KEGG" id="kne:92180921"/>
<name>A0AAW0YZS0_9TREE</name>
<proteinExistence type="predicted"/>
<evidence type="ECO:0000313" key="3">
    <source>
        <dbReference type="Proteomes" id="UP001388673"/>
    </source>
</evidence>
<feature type="compositionally biased region" description="Low complexity" evidence="1">
    <location>
        <begin position="257"/>
        <end position="300"/>
    </location>
</feature>
<protein>
    <submittedName>
        <fullName evidence="2">Uncharacterized protein</fullName>
    </submittedName>
</protein>
<dbReference type="GeneID" id="92180921"/>